<dbReference type="SUPFAM" id="SSF51735">
    <property type="entry name" value="NAD(P)-binding Rossmann-fold domains"/>
    <property type="match status" value="1"/>
</dbReference>
<dbReference type="Pfam" id="PF00106">
    <property type="entry name" value="adh_short"/>
    <property type="match status" value="1"/>
</dbReference>
<dbReference type="EC" id="1.1.1.-" evidence="5"/>
<organism evidence="5 6">
    <name type="scientific">Oligella ureolytica</name>
    <dbReference type="NCBI Taxonomy" id="90244"/>
    <lineage>
        <taxon>Bacteria</taxon>
        <taxon>Pseudomonadati</taxon>
        <taxon>Pseudomonadota</taxon>
        <taxon>Betaproteobacteria</taxon>
        <taxon>Burkholderiales</taxon>
        <taxon>Alcaligenaceae</taxon>
        <taxon>Oligella</taxon>
    </lineage>
</organism>
<sequence>MKKIFFVTGATAGFGKATSEKLISEGHVVIGCGRRAERLEAMRNELGDRFHPLAFDIQSKEAIADAINSLPAELKEIDALVNNAGLAKGLSNAQEADLSDWDQMISTNITGLVHVTRHILPGMVQRNRGMIINIGSIAGNWPYPGGNVYGATKAFVRQFSLNLRADLAGTNVRVSNIEPGLCGDTEFSNVRFDGDESKVKAIYENVDFVRPEDIANIISWLATQPEHVNINSLEVMPVAQSFSALKVTRKAKD</sequence>
<dbReference type="RefSeq" id="WP_026253600.1">
    <property type="nucleotide sequence ID" value="NZ_CP065725.1"/>
</dbReference>
<dbReference type="PANTHER" id="PTHR42901:SF1">
    <property type="entry name" value="ALCOHOL DEHYDROGENASE"/>
    <property type="match status" value="1"/>
</dbReference>
<dbReference type="Gene3D" id="3.40.50.720">
    <property type="entry name" value="NAD(P)-binding Rossmann-like Domain"/>
    <property type="match status" value="1"/>
</dbReference>
<dbReference type="GO" id="GO:0016616">
    <property type="term" value="F:oxidoreductase activity, acting on the CH-OH group of donors, NAD or NADP as acceptor"/>
    <property type="evidence" value="ECO:0007669"/>
    <property type="project" value="UniProtKB-ARBA"/>
</dbReference>
<dbReference type="PRINTS" id="PR00081">
    <property type="entry name" value="GDHRDH"/>
</dbReference>
<dbReference type="OrthoDB" id="6823797at2"/>
<keyword evidence="2 5" id="KW-0560">Oxidoreductase</keyword>
<evidence type="ECO:0000256" key="1">
    <source>
        <dbReference type="ARBA" id="ARBA00006484"/>
    </source>
</evidence>
<evidence type="ECO:0000313" key="6">
    <source>
        <dbReference type="Proteomes" id="UP000254603"/>
    </source>
</evidence>
<dbReference type="PANTHER" id="PTHR42901">
    <property type="entry name" value="ALCOHOL DEHYDROGENASE"/>
    <property type="match status" value="1"/>
</dbReference>
<dbReference type="EMBL" id="CP065725">
    <property type="protein sequence ID" value="QPT41062.1"/>
    <property type="molecule type" value="Genomic_DNA"/>
</dbReference>
<dbReference type="CDD" id="cd05346">
    <property type="entry name" value="SDR_c5"/>
    <property type="match status" value="1"/>
</dbReference>
<evidence type="ECO:0000313" key="4">
    <source>
        <dbReference type="EMBL" id="QPT41062.1"/>
    </source>
</evidence>
<dbReference type="PRINTS" id="PR00080">
    <property type="entry name" value="SDRFAMILY"/>
</dbReference>
<evidence type="ECO:0000256" key="2">
    <source>
        <dbReference type="ARBA" id="ARBA00023002"/>
    </source>
</evidence>
<evidence type="ECO:0000313" key="5">
    <source>
        <dbReference type="EMBL" id="SUA53595.1"/>
    </source>
</evidence>
<comment type="similarity">
    <text evidence="1 3">Belongs to the short-chain dehydrogenases/reductases (SDR) family.</text>
</comment>
<dbReference type="PROSITE" id="PS00061">
    <property type="entry name" value="ADH_SHORT"/>
    <property type="match status" value="1"/>
</dbReference>
<reference evidence="4 7" key="2">
    <citation type="submission" date="2020-12" db="EMBL/GenBank/DDBJ databases">
        <title>FDA dAtabase for Regulatory Grade micrObial Sequences (FDA-ARGOS): Supporting development and validation of Infectious Disease Dx tests.</title>
        <authorList>
            <person name="Sproer C."/>
            <person name="Gronow S."/>
            <person name="Severitt S."/>
            <person name="Schroder I."/>
            <person name="Tallon L."/>
            <person name="Sadzewicz L."/>
            <person name="Zhao X."/>
            <person name="Boylan J."/>
            <person name="Ott S."/>
            <person name="Bowen H."/>
            <person name="Vavikolanu K."/>
            <person name="Mehta A."/>
            <person name="Aluvathingal J."/>
            <person name="Nadendla S."/>
            <person name="Lowell S."/>
            <person name="Myers T."/>
            <person name="Yan Y."/>
            <person name="Sichtig H."/>
        </authorList>
    </citation>
    <scope>NUCLEOTIDE SEQUENCE [LARGE SCALE GENOMIC DNA]</scope>
    <source>
        <strain evidence="4 7">FDAARGOS_872</strain>
    </source>
</reference>
<reference evidence="5 6" key="1">
    <citation type="submission" date="2018-06" db="EMBL/GenBank/DDBJ databases">
        <authorList>
            <consortium name="Pathogen Informatics"/>
            <person name="Doyle S."/>
        </authorList>
    </citation>
    <scope>NUCLEOTIDE SEQUENCE [LARGE SCALE GENOMIC DNA]</scope>
    <source>
        <strain evidence="5 6">NCTC11997</strain>
    </source>
</reference>
<dbReference type="EMBL" id="UGSB01000001">
    <property type="protein sequence ID" value="SUA53595.1"/>
    <property type="molecule type" value="Genomic_DNA"/>
</dbReference>
<name>A0A378XEJ2_9BURK</name>
<dbReference type="STRING" id="1122619.GCA_000373745_00916"/>
<dbReference type="FunFam" id="3.40.50.720:FF:000047">
    <property type="entry name" value="NADP-dependent L-serine/L-allo-threonine dehydrogenase"/>
    <property type="match status" value="1"/>
</dbReference>
<evidence type="ECO:0000313" key="7">
    <source>
        <dbReference type="Proteomes" id="UP000594903"/>
    </source>
</evidence>
<gene>
    <name evidence="5" type="primary">ydfG</name>
    <name evidence="4" type="ORF">I6G29_05860</name>
    <name evidence="5" type="ORF">NCTC11997_01228</name>
</gene>
<dbReference type="AlphaFoldDB" id="A0A378XEJ2"/>
<dbReference type="InterPro" id="IPR020904">
    <property type="entry name" value="Sc_DH/Rdtase_CS"/>
</dbReference>
<protein>
    <submittedName>
        <fullName evidence="5">NADP-dependent 3-hydroxy acid dehydrogenase YdfG</fullName>
        <ecNumber evidence="5">1.1.1.-</ecNumber>
    </submittedName>
    <submittedName>
        <fullName evidence="4">SDR family oxidoreductase</fullName>
    </submittedName>
</protein>
<evidence type="ECO:0000256" key="3">
    <source>
        <dbReference type="RuleBase" id="RU000363"/>
    </source>
</evidence>
<proteinExistence type="inferred from homology"/>
<keyword evidence="7" id="KW-1185">Reference proteome</keyword>
<dbReference type="InterPro" id="IPR036291">
    <property type="entry name" value="NAD(P)-bd_dom_sf"/>
</dbReference>
<dbReference type="Proteomes" id="UP000254603">
    <property type="component" value="Unassembled WGS sequence"/>
</dbReference>
<dbReference type="InterPro" id="IPR002347">
    <property type="entry name" value="SDR_fam"/>
</dbReference>
<dbReference type="Proteomes" id="UP000594903">
    <property type="component" value="Chromosome"/>
</dbReference>
<accession>A0A378XEJ2</accession>